<protein>
    <submittedName>
        <fullName evidence="1">Uncharacterized protein</fullName>
    </submittedName>
</protein>
<dbReference type="EMBL" id="JATAAI010000010">
    <property type="protein sequence ID" value="KAK1742668.1"/>
    <property type="molecule type" value="Genomic_DNA"/>
</dbReference>
<sequence>MFSFLLPSSLAIDTQVCDKFSLLRFSELEYEGYSNRIERWASILSSKIRLVVR</sequence>
<evidence type="ECO:0000313" key="1">
    <source>
        <dbReference type="EMBL" id="KAK1742668.1"/>
    </source>
</evidence>
<name>A0AAD8YBE5_9STRA</name>
<proteinExistence type="predicted"/>
<evidence type="ECO:0000313" key="2">
    <source>
        <dbReference type="Proteomes" id="UP001224775"/>
    </source>
</evidence>
<gene>
    <name evidence="1" type="ORF">QTG54_006265</name>
</gene>
<accession>A0AAD8YBE5</accession>
<dbReference type="AlphaFoldDB" id="A0AAD8YBE5"/>
<keyword evidence="2" id="KW-1185">Reference proteome</keyword>
<dbReference type="Proteomes" id="UP001224775">
    <property type="component" value="Unassembled WGS sequence"/>
</dbReference>
<organism evidence="1 2">
    <name type="scientific">Skeletonema marinoi</name>
    <dbReference type="NCBI Taxonomy" id="267567"/>
    <lineage>
        <taxon>Eukaryota</taxon>
        <taxon>Sar</taxon>
        <taxon>Stramenopiles</taxon>
        <taxon>Ochrophyta</taxon>
        <taxon>Bacillariophyta</taxon>
        <taxon>Coscinodiscophyceae</taxon>
        <taxon>Thalassiosirophycidae</taxon>
        <taxon>Thalassiosirales</taxon>
        <taxon>Skeletonemataceae</taxon>
        <taxon>Skeletonema</taxon>
        <taxon>Skeletonema marinoi-dohrnii complex</taxon>
    </lineage>
</organism>
<comment type="caution">
    <text evidence="1">The sequence shown here is derived from an EMBL/GenBank/DDBJ whole genome shotgun (WGS) entry which is preliminary data.</text>
</comment>
<reference evidence="1" key="1">
    <citation type="submission" date="2023-06" db="EMBL/GenBank/DDBJ databases">
        <title>Survivors Of The Sea: Transcriptome response of Skeletonema marinoi to long-term dormancy.</title>
        <authorList>
            <person name="Pinder M.I.M."/>
            <person name="Kourtchenko O."/>
            <person name="Robertson E.K."/>
            <person name="Larsson T."/>
            <person name="Maumus F."/>
            <person name="Osuna-Cruz C.M."/>
            <person name="Vancaester E."/>
            <person name="Stenow R."/>
            <person name="Vandepoele K."/>
            <person name="Ploug H."/>
            <person name="Bruchert V."/>
            <person name="Godhe A."/>
            <person name="Topel M."/>
        </authorList>
    </citation>
    <scope>NUCLEOTIDE SEQUENCE</scope>
    <source>
        <strain evidence="1">R05AC</strain>
    </source>
</reference>